<keyword evidence="1" id="KW-0812">Transmembrane</keyword>
<dbReference type="EMBL" id="CAHIKZ030001297">
    <property type="protein sequence ID" value="CAE1259077.1"/>
    <property type="molecule type" value="Genomic_DNA"/>
</dbReference>
<dbReference type="AlphaFoldDB" id="A0A812C5B8"/>
<evidence type="ECO:0000313" key="3">
    <source>
        <dbReference type="Proteomes" id="UP000597762"/>
    </source>
</evidence>
<name>A0A812C5B8_ACAPH</name>
<feature type="transmembrane region" description="Helical" evidence="1">
    <location>
        <begin position="20"/>
        <end position="47"/>
    </location>
</feature>
<keyword evidence="1" id="KW-1133">Transmembrane helix</keyword>
<evidence type="ECO:0000313" key="2">
    <source>
        <dbReference type="EMBL" id="CAE1259077.1"/>
    </source>
</evidence>
<reference evidence="2" key="1">
    <citation type="submission" date="2021-01" db="EMBL/GenBank/DDBJ databases">
        <authorList>
            <person name="Li R."/>
            <person name="Bekaert M."/>
        </authorList>
    </citation>
    <scope>NUCLEOTIDE SEQUENCE</scope>
    <source>
        <strain evidence="2">Farmed</strain>
    </source>
</reference>
<feature type="transmembrane region" description="Helical" evidence="1">
    <location>
        <begin position="68"/>
        <end position="90"/>
    </location>
</feature>
<keyword evidence="1" id="KW-0472">Membrane</keyword>
<accession>A0A812C5B8</accession>
<sequence length="288" mass="32489">MKVFLWESSLSFSYLSIYLSIYLSLSLSLSLSLYIYIYIYIYILWKYKANLATSQIRQLSLSTEKKKTLSFFSFNLSHQFPLLCLVATVVRQRYRTSRSPSILREAVDAIHENSCHISQVPSQPMAHLLHLVPTNLPSFLECRVGQYKDSRRNAPDGRTDTYFSSFLFPHPPFLYLSLSLSLSFSLSLSLSLSIYRGTLKSSTCDSADLGVALASIIVDCLLDGGDGLVSPNGRKTNVVGLSFGSKLVLVRTRISLGPKPGHHFRRLLPDAKRSYYHCSVLIFHPGKW</sequence>
<gene>
    <name evidence="2" type="ORF">SPHA_31519</name>
</gene>
<comment type="caution">
    <text evidence="2">The sequence shown here is derived from an EMBL/GenBank/DDBJ whole genome shotgun (WGS) entry which is preliminary data.</text>
</comment>
<protein>
    <submittedName>
        <fullName evidence="2">Uncharacterized protein</fullName>
    </submittedName>
</protein>
<organism evidence="2 3">
    <name type="scientific">Acanthosepion pharaonis</name>
    <name type="common">Pharaoh cuttlefish</name>
    <name type="synonym">Sepia pharaonis</name>
    <dbReference type="NCBI Taxonomy" id="158019"/>
    <lineage>
        <taxon>Eukaryota</taxon>
        <taxon>Metazoa</taxon>
        <taxon>Spiralia</taxon>
        <taxon>Lophotrochozoa</taxon>
        <taxon>Mollusca</taxon>
        <taxon>Cephalopoda</taxon>
        <taxon>Coleoidea</taxon>
        <taxon>Decapodiformes</taxon>
        <taxon>Sepiida</taxon>
        <taxon>Sepiina</taxon>
        <taxon>Sepiidae</taxon>
        <taxon>Acanthosepion</taxon>
    </lineage>
</organism>
<dbReference type="Proteomes" id="UP000597762">
    <property type="component" value="Unassembled WGS sequence"/>
</dbReference>
<proteinExistence type="predicted"/>
<dbReference type="PANTHER" id="PTHR45598">
    <property type="entry name" value="PROTEIN CBG11839-RELATED"/>
    <property type="match status" value="1"/>
</dbReference>
<feature type="transmembrane region" description="Helical" evidence="1">
    <location>
        <begin position="173"/>
        <end position="195"/>
    </location>
</feature>
<dbReference type="PANTHER" id="PTHR45598:SF1">
    <property type="entry name" value="4FE-4S FERREDOXIN-TYPE DOMAIN-CONTAINING PROTEIN"/>
    <property type="match status" value="1"/>
</dbReference>
<keyword evidence="3" id="KW-1185">Reference proteome</keyword>
<evidence type="ECO:0000256" key="1">
    <source>
        <dbReference type="SAM" id="Phobius"/>
    </source>
</evidence>